<feature type="transmembrane region" description="Helical" evidence="3">
    <location>
        <begin position="434"/>
        <end position="454"/>
    </location>
</feature>
<dbReference type="EMBL" id="JAALLS010000001">
    <property type="protein sequence ID" value="NGP86799.1"/>
    <property type="molecule type" value="Genomic_DNA"/>
</dbReference>
<keyword evidence="3" id="KW-0812">Transmembrane</keyword>
<proteinExistence type="predicted"/>
<dbReference type="InterPro" id="IPR048389">
    <property type="entry name" value="YciQ-like_C"/>
</dbReference>
<dbReference type="RefSeq" id="WP_165264949.1">
    <property type="nucleotide sequence ID" value="NZ_JAALLS010000001.1"/>
</dbReference>
<dbReference type="AlphaFoldDB" id="A0A6M1SYV1"/>
<feature type="chain" id="PRO_5026733649" evidence="4">
    <location>
        <begin position="33"/>
        <end position="594"/>
    </location>
</feature>
<evidence type="ECO:0000259" key="6">
    <source>
        <dbReference type="Pfam" id="PF20990"/>
    </source>
</evidence>
<keyword evidence="8" id="KW-1185">Reference proteome</keyword>
<evidence type="ECO:0000259" key="5">
    <source>
        <dbReference type="Pfam" id="PF09972"/>
    </source>
</evidence>
<gene>
    <name evidence="7" type="ORF">G3569_00420</name>
</gene>
<dbReference type="Pfam" id="PF20990">
    <property type="entry name" value="DUF2207_C"/>
    <property type="match status" value="1"/>
</dbReference>
<feature type="transmembrane region" description="Helical" evidence="3">
    <location>
        <begin position="460"/>
        <end position="477"/>
    </location>
</feature>
<name>A0A6M1SYV1_9BACT</name>
<reference evidence="7 8" key="1">
    <citation type="submission" date="2020-02" db="EMBL/GenBank/DDBJ databases">
        <title>Aliifodinibius halophilus 2W32, complete genome.</title>
        <authorList>
            <person name="Li Y."/>
            <person name="Wu S."/>
        </authorList>
    </citation>
    <scope>NUCLEOTIDE SEQUENCE [LARGE SCALE GENOMIC DNA]</scope>
    <source>
        <strain evidence="7 8">2W32</strain>
    </source>
</reference>
<feature type="coiled-coil region" evidence="1">
    <location>
        <begin position="229"/>
        <end position="256"/>
    </location>
</feature>
<feature type="transmembrane region" description="Helical" evidence="3">
    <location>
        <begin position="258"/>
        <end position="283"/>
    </location>
</feature>
<protein>
    <submittedName>
        <fullName evidence="7">DUF2207 domain-containing protein</fullName>
    </submittedName>
</protein>
<feature type="signal peptide" evidence="4">
    <location>
        <begin position="1"/>
        <end position="32"/>
    </location>
</feature>
<organism evidence="7 8">
    <name type="scientific">Fodinibius halophilus</name>
    <dbReference type="NCBI Taxonomy" id="1736908"/>
    <lineage>
        <taxon>Bacteria</taxon>
        <taxon>Pseudomonadati</taxon>
        <taxon>Balneolota</taxon>
        <taxon>Balneolia</taxon>
        <taxon>Balneolales</taxon>
        <taxon>Balneolaceae</taxon>
        <taxon>Fodinibius</taxon>
    </lineage>
</organism>
<keyword evidence="3" id="KW-0472">Membrane</keyword>
<dbReference type="Proteomes" id="UP000479132">
    <property type="component" value="Unassembled WGS sequence"/>
</dbReference>
<keyword evidence="3" id="KW-1133">Transmembrane helix</keyword>
<comment type="caution">
    <text evidence="7">The sequence shown here is derived from an EMBL/GenBank/DDBJ whole genome shotgun (WGS) entry which is preliminary data.</text>
</comment>
<evidence type="ECO:0000256" key="1">
    <source>
        <dbReference type="SAM" id="Coils"/>
    </source>
</evidence>
<keyword evidence="4" id="KW-0732">Signal</keyword>
<dbReference type="InterPro" id="IPR018702">
    <property type="entry name" value="DUF2207"/>
</dbReference>
<sequence>MVNNIQWMTIMWLRTLSLSILLCCLGFASSNAKEYEIPYIKVEVSINPDGTVQVTEHLTYDFDGDFSWAEYKLLMKGFASISNIEISEKGQNYTNENSEAPGTFSVAKNNDAVKLKWHYNAEDEKRVFTISYTLEGALTVGPEWSQFYWNFLSDDRDKSTDQLVAKIILPNTTTVDSLYGWSRGPQDQIVLQKSTGSYKATATDINDHDFAKVRAVFPTRLLYKSRVEVNDQQFALAQAKQEEQAYQEKITKQRKQDAYLAALWEKLVYLFIILSIGFSYFLYNRYGKRHSTSHLSSTETIMIPGRLRPATVGWLLQGRNISSHLLMATVLDLARRGYFKLREEDPEEAFLSDNKPTFSITRTSKEIDERVTKWEKLLVNFIERRIQEEDKQKLHNIFKSGNSKVTSWFTEWKNSFKAYCKDKGWVDQESYTGLYWNLSIQFLLMSLSIVALVFTGPEALASLLITFLAFIFSFGIVRRTPKGEEVYHQWKNYEKGLKKAKEHNISSDKLDKHFIYAMAFGLKGKNIETLITTNTEMIPAFAWIAFSSDTTSVADVANSFSSLSATGGASFPGAGGGAGASASAAGGGASASAG</sequence>
<evidence type="ECO:0000313" key="8">
    <source>
        <dbReference type="Proteomes" id="UP000479132"/>
    </source>
</evidence>
<feature type="region of interest" description="Disordered" evidence="2">
    <location>
        <begin position="575"/>
        <end position="594"/>
    </location>
</feature>
<dbReference type="Pfam" id="PF09972">
    <property type="entry name" value="DUF2207"/>
    <property type="match status" value="1"/>
</dbReference>
<evidence type="ECO:0000256" key="2">
    <source>
        <dbReference type="SAM" id="MobiDB-lite"/>
    </source>
</evidence>
<accession>A0A6M1SYV1</accession>
<feature type="domain" description="DUF2207" evidence="5">
    <location>
        <begin position="37"/>
        <end position="217"/>
    </location>
</feature>
<evidence type="ECO:0000313" key="7">
    <source>
        <dbReference type="EMBL" id="NGP86799.1"/>
    </source>
</evidence>
<feature type="domain" description="Predicted membrane protein YciQ-like C-terminal" evidence="6">
    <location>
        <begin position="303"/>
        <end position="525"/>
    </location>
</feature>
<evidence type="ECO:0000256" key="3">
    <source>
        <dbReference type="SAM" id="Phobius"/>
    </source>
</evidence>
<keyword evidence="1" id="KW-0175">Coiled coil</keyword>
<evidence type="ECO:0000256" key="4">
    <source>
        <dbReference type="SAM" id="SignalP"/>
    </source>
</evidence>